<dbReference type="EMBL" id="GL883078">
    <property type="protein sequence ID" value="EGF90875.1"/>
    <property type="molecule type" value="Genomic_DNA"/>
</dbReference>
<protein>
    <submittedName>
        <fullName evidence="1">Uncharacterized protein</fullName>
    </submittedName>
</protein>
<dbReference type="Proteomes" id="UP000006512">
    <property type="component" value="Unassembled WGS sequence"/>
</dbReference>
<sequence length="86" mass="9867">MASRARTETVWRRIATPQDTFGCDPAGFAWPRQARRRQISRRETLRPIPRAVPEDRSWLGISSGRRSPGFIGKRIGIVLPFISHVR</sequence>
<gene>
    <name evidence="1" type="ORF">ABI_22870</name>
</gene>
<proteinExistence type="predicted"/>
<dbReference type="HOGENOM" id="CLU_2491109_0_0_5"/>
<reference evidence="2" key="1">
    <citation type="submission" date="2011-03" db="EMBL/GenBank/DDBJ databases">
        <title>Draft genome sequence of Brevundimonas diminuta.</title>
        <authorList>
            <person name="Brown P.J.B."/>
            <person name="Buechlein A."/>
            <person name="Hemmerich C."/>
            <person name="Brun Y.V."/>
        </authorList>
    </citation>
    <scope>NUCLEOTIDE SEQUENCE [LARGE SCALE GENOMIC DNA]</scope>
    <source>
        <strain evidence="2">C19</strain>
    </source>
</reference>
<name>F4QNG7_9CAUL</name>
<evidence type="ECO:0000313" key="1">
    <source>
        <dbReference type="EMBL" id="EGF90875.1"/>
    </source>
</evidence>
<accession>F4QNG7</accession>
<keyword evidence="2" id="KW-1185">Reference proteome</keyword>
<dbReference type="AlphaFoldDB" id="F4QNG7"/>
<organism evidence="1 2">
    <name type="scientific">Asticcacaulis biprosthecium C19</name>
    <dbReference type="NCBI Taxonomy" id="715226"/>
    <lineage>
        <taxon>Bacteria</taxon>
        <taxon>Pseudomonadati</taxon>
        <taxon>Pseudomonadota</taxon>
        <taxon>Alphaproteobacteria</taxon>
        <taxon>Caulobacterales</taxon>
        <taxon>Caulobacteraceae</taxon>
        <taxon>Asticcacaulis</taxon>
    </lineage>
</organism>
<evidence type="ECO:0000313" key="2">
    <source>
        <dbReference type="Proteomes" id="UP000006512"/>
    </source>
</evidence>